<protein>
    <submittedName>
        <fullName evidence="2">Uncharacterized protein</fullName>
    </submittedName>
</protein>
<accession>A0A420WK70</accession>
<feature type="region of interest" description="Disordered" evidence="1">
    <location>
        <begin position="1"/>
        <end position="48"/>
    </location>
</feature>
<dbReference type="EMBL" id="RBII01000001">
    <property type="protein sequence ID" value="RKQ71336.1"/>
    <property type="molecule type" value="Genomic_DNA"/>
</dbReference>
<evidence type="ECO:0000256" key="1">
    <source>
        <dbReference type="SAM" id="MobiDB-lite"/>
    </source>
</evidence>
<dbReference type="InParanoid" id="A0A420WK70"/>
<sequence length="48" mass="5563">MNSEMNDKANSKKMTREERLAKSLRDNLRRRKAATRKMSAPKPNDTSV</sequence>
<dbReference type="Proteomes" id="UP000282211">
    <property type="component" value="Unassembled WGS sequence"/>
</dbReference>
<name>A0A420WK70_9PROT</name>
<comment type="caution">
    <text evidence="2">The sequence shown here is derived from an EMBL/GenBank/DDBJ whole genome shotgun (WGS) entry which is preliminary data.</text>
</comment>
<evidence type="ECO:0000313" key="3">
    <source>
        <dbReference type="Proteomes" id="UP000282211"/>
    </source>
</evidence>
<reference evidence="2 3" key="1">
    <citation type="submission" date="2018-10" db="EMBL/GenBank/DDBJ databases">
        <title>Genomic Encyclopedia of Type Strains, Phase IV (KMG-IV): sequencing the most valuable type-strain genomes for metagenomic binning, comparative biology and taxonomic classification.</title>
        <authorList>
            <person name="Goeker M."/>
        </authorList>
    </citation>
    <scope>NUCLEOTIDE SEQUENCE [LARGE SCALE GENOMIC DNA]</scope>
    <source>
        <strain evidence="2 3">DSM 22008</strain>
    </source>
</reference>
<keyword evidence="3" id="KW-1185">Reference proteome</keyword>
<organism evidence="2 3">
    <name type="scientific">Litorimonas taeanensis</name>
    <dbReference type="NCBI Taxonomy" id="568099"/>
    <lineage>
        <taxon>Bacteria</taxon>
        <taxon>Pseudomonadati</taxon>
        <taxon>Pseudomonadota</taxon>
        <taxon>Alphaproteobacteria</taxon>
        <taxon>Maricaulales</taxon>
        <taxon>Robiginitomaculaceae</taxon>
    </lineage>
</organism>
<gene>
    <name evidence="2" type="ORF">DES40_0650</name>
</gene>
<dbReference type="AlphaFoldDB" id="A0A420WK70"/>
<evidence type="ECO:0000313" key="2">
    <source>
        <dbReference type="EMBL" id="RKQ71336.1"/>
    </source>
</evidence>
<feature type="compositionally biased region" description="Basic and acidic residues" evidence="1">
    <location>
        <begin position="1"/>
        <end position="27"/>
    </location>
</feature>
<proteinExistence type="predicted"/>